<dbReference type="InterPro" id="IPR013766">
    <property type="entry name" value="Thioredoxin_domain"/>
</dbReference>
<feature type="active site" description="Cysteine sulfenic acid (-SOH) intermediate" evidence="6">
    <location>
        <position position="94"/>
    </location>
</feature>
<proteinExistence type="inferred from homology"/>
<organism evidence="9 10">
    <name type="scientific">Parapedobacter koreensis</name>
    <dbReference type="NCBI Taxonomy" id="332977"/>
    <lineage>
        <taxon>Bacteria</taxon>
        <taxon>Pseudomonadati</taxon>
        <taxon>Bacteroidota</taxon>
        <taxon>Sphingobacteriia</taxon>
        <taxon>Sphingobacteriales</taxon>
        <taxon>Sphingobacteriaceae</taxon>
        <taxon>Parapedobacter</taxon>
    </lineage>
</organism>
<feature type="chain" id="PRO_5011703176" description="Thiol peroxidase" evidence="7">
    <location>
        <begin position="27"/>
        <end position="200"/>
    </location>
</feature>
<dbReference type="NCBIfam" id="NF001808">
    <property type="entry name" value="PRK00522.1"/>
    <property type="match status" value="1"/>
</dbReference>
<dbReference type="CDD" id="cd03014">
    <property type="entry name" value="PRX_Atyp2cys"/>
    <property type="match status" value="1"/>
</dbReference>
<sequence>MKHQYVTGLALCLGIIAEAICSPAMAQQLTGGNSSTTITMRGTPVHTVGTLPAVGSQAKDFTLANVDLADKTLTDFSGKYIILNIFPSVNTGVCALSVHRFNEDAANLPNTTVLCISKDLPFAQKQFCGAEGIDKVVMLSDFRSDFGLQYGVQLADGPMRGLLSRAVVVIDPQGKIVYEEQVSELSQEPNYAAALAAVNP</sequence>
<evidence type="ECO:0000256" key="6">
    <source>
        <dbReference type="HAMAP-Rule" id="MF_00269"/>
    </source>
</evidence>
<dbReference type="SUPFAM" id="SSF52833">
    <property type="entry name" value="Thioredoxin-like"/>
    <property type="match status" value="1"/>
</dbReference>
<evidence type="ECO:0000256" key="4">
    <source>
        <dbReference type="ARBA" id="ARBA00023157"/>
    </source>
</evidence>
<feature type="disulfide bond" description="Redox-active" evidence="6">
    <location>
        <begin position="94"/>
        <end position="128"/>
    </location>
</feature>
<dbReference type="PROSITE" id="PS51352">
    <property type="entry name" value="THIOREDOXIN_2"/>
    <property type="match status" value="1"/>
</dbReference>
<evidence type="ECO:0000256" key="3">
    <source>
        <dbReference type="ARBA" id="ARBA00023002"/>
    </source>
</evidence>
<evidence type="ECO:0000313" key="10">
    <source>
        <dbReference type="Proteomes" id="UP000198916"/>
    </source>
</evidence>
<dbReference type="Gene3D" id="3.40.30.10">
    <property type="entry name" value="Glutaredoxin"/>
    <property type="match status" value="1"/>
</dbReference>
<evidence type="ECO:0000256" key="1">
    <source>
        <dbReference type="ARBA" id="ARBA00022559"/>
    </source>
</evidence>
<accession>A0A1H7STP5</accession>
<comment type="similarity">
    <text evidence="6">Belongs to the peroxiredoxin family. Tpx subfamily.</text>
</comment>
<keyword evidence="1 6" id="KW-0575">Peroxidase</keyword>
<evidence type="ECO:0000256" key="7">
    <source>
        <dbReference type="SAM" id="SignalP"/>
    </source>
</evidence>
<dbReference type="STRING" id="332977.SAMN05421740_109157"/>
<protein>
    <recommendedName>
        <fullName evidence="6">Thiol peroxidase</fullName>
        <shortName evidence="6">Tpx</shortName>
        <ecNumber evidence="6">1.11.1.24</ecNumber>
    </recommendedName>
    <alternativeName>
        <fullName evidence="6">Peroxiredoxin tpx</fullName>
        <shortName evidence="6">Prx</shortName>
    </alternativeName>
    <alternativeName>
        <fullName evidence="6">Thioredoxin peroxidase</fullName>
    </alternativeName>
    <alternativeName>
        <fullName evidence="6">Thioredoxin-dependent peroxiredoxin</fullName>
    </alternativeName>
</protein>
<dbReference type="EC" id="1.11.1.24" evidence="6"/>
<dbReference type="Pfam" id="PF08534">
    <property type="entry name" value="Redoxin"/>
    <property type="match status" value="1"/>
</dbReference>
<comment type="miscellaneous">
    <text evidence="6">The active site is a conserved redox-active cysteine residue, the peroxidatic cysteine (C(P)), which makes the nucleophilic attack on the peroxide substrate. The peroxide oxidizes the C(P)-SH to cysteine sulfenic acid (C(P)-SOH), which then reacts with another cysteine residue, the resolving cysteine (C(R)), to form a disulfide bridge. The disulfide is subsequently reduced by an appropriate electron donor to complete the catalytic cycle. In this atypical 2-Cys peroxiredoxin, C(R) is present in the same subunit to form an intramolecular disulfide. The disulfide is subsequently reduced by thioredoxin.</text>
</comment>
<evidence type="ECO:0000256" key="5">
    <source>
        <dbReference type="ARBA" id="ARBA00023284"/>
    </source>
</evidence>
<dbReference type="HAMAP" id="MF_00269">
    <property type="entry name" value="Tpx"/>
    <property type="match status" value="1"/>
</dbReference>
<evidence type="ECO:0000313" key="9">
    <source>
        <dbReference type="EMBL" id="SEL75314.1"/>
    </source>
</evidence>
<dbReference type="EMBL" id="FNZR01000009">
    <property type="protein sequence ID" value="SEL75314.1"/>
    <property type="molecule type" value="Genomic_DNA"/>
</dbReference>
<dbReference type="InterPro" id="IPR050455">
    <property type="entry name" value="Tpx_Peroxidase_subfamily"/>
</dbReference>
<dbReference type="AlphaFoldDB" id="A0A1H7STP5"/>
<reference evidence="10" key="1">
    <citation type="submission" date="2016-10" db="EMBL/GenBank/DDBJ databases">
        <authorList>
            <person name="Varghese N."/>
            <person name="Submissions S."/>
        </authorList>
    </citation>
    <scope>NUCLEOTIDE SEQUENCE [LARGE SCALE GENOMIC DNA]</scope>
    <source>
        <strain evidence="10">Jip14</strain>
    </source>
</reference>
<comment type="catalytic activity">
    <reaction evidence="6">
        <text>a hydroperoxide + [thioredoxin]-dithiol = an alcohol + [thioredoxin]-disulfide + H2O</text>
        <dbReference type="Rhea" id="RHEA:62620"/>
        <dbReference type="Rhea" id="RHEA-COMP:10698"/>
        <dbReference type="Rhea" id="RHEA-COMP:10700"/>
        <dbReference type="ChEBI" id="CHEBI:15377"/>
        <dbReference type="ChEBI" id="CHEBI:29950"/>
        <dbReference type="ChEBI" id="CHEBI:30879"/>
        <dbReference type="ChEBI" id="CHEBI:35924"/>
        <dbReference type="ChEBI" id="CHEBI:50058"/>
        <dbReference type="EC" id="1.11.1.24"/>
    </reaction>
</comment>
<dbReference type="InterPro" id="IPR013740">
    <property type="entry name" value="Redoxin"/>
</dbReference>
<dbReference type="InterPro" id="IPR018219">
    <property type="entry name" value="Tpx_CS"/>
</dbReference>
<evidence type="ECO:0000259" key="8">
    <source>
        <dbReference type="PROSITE" id="PS51352"/>
    </source>
</evidence>
<dbReference type="Proteomes" id="UP000198916">
    <property type="component" value="Unassembled WGS sequence"/>
</dbReference>
<comment type="function">
    <text evidence="6">Thiol-specific peroxidase that catalyzes the reduction of hydrogen peroxide and organic hydroperoxides to water and alcohols, respectively. Plays a role in cell protection against oxidative stress by detoxifying peroxides.</text>
</comment>
<keyword evidence="7" id="KW-0732">Signal</keyword>
<keyword evidence="3 6" id="KW-0560">Oxidoreductase</keyword>
<keyword evidence="2 6" id="KW-0049">Antioxidant</keyword>
<dbReference type="RefSeq" id="WP_245747697.1">
    <property type="nucleotide sequence ID" value="NZ_FNZR01000009.1"/>
</dbReference>
<feature type="domain" description="Thioredoxin" evidence="8">
    <location>
        <begin position="52"/>
        <end position="200"/>
    </location>
</feature>
<gene>
    <name evidence="6" type="primary">tpx</name>
    <name evidence="9" type="ORF">SAMN05421740_109157</name>
</gene>
<evidence type="ECO:0000256" key="2">
    <source>
        <dbReference type="ARBA" id="ARBA00022862"/>
    </source>
</evidence>
<name>A0A1H7STP5_9SPHI</name>
<dbReference type="InterPro" id="IPR002065">
    <property type="entry name" value="TPX"/>
</dbReference>
<comment type="subunit">
    <text evidence="6">Homodimer.</text>
</comment>
<dbReference type="PANTHER" id="PTHR43110:SF1">
    <property type="entry name" value="THIOL PEROXIDASE"/>
    <property type="match status" value="1"/>
</dbReference>
<dbReference type="InterPro" id="IPR036249">
    <property type="entry name" value="Thioredoxin-like_sf"/>
</dbReference>
<dbReference type="GO" id="GO:0008379">
    <property type="term" value="F:thioredoxin peroxidase activity"/>
    <property type="evidence" value="ECO:0007669"/>
    <property type="project" value="UniProtKB-UniRule"/>
</dbReference>
<keyword evidence="10" id="KW-1185">Reference proteome</keyword>
<keyword evidence="4 6" id="KW-1015">Disulfide bond</keyword>
<feature type="signal peptide" evidence="7">
    <location>
        <begin position="1"/>
        <end position="26"/>
    </location>
</feature>
<dbReference type="PANTHER" id="PTHR43110">
    <property type="entry name" value="THIOL PEROXIDASE"/>
    <property type="match status" value="1"/>
</dbReference>
<keyword evidence="5 6" id="KW-0676">Redox-active center</keyword>
<dbReference type="PROSITE" id="PS01265">
    <property type="entry name" value="TPX"/>
    <property type="match status" value="1"/>
</dbReference>